<gene>
    <name evidence="2" type="ORF">CSSPJE1EN1_LOCUS4586</name>
</gene>
<dbReference type="Gene3D" id="3.30.559.10">
    <property type="entry name" value="Chloramphenicol acetyltransferase-like domain"/>
    <property type="match status" value="1"/>
</dbReference>
<evidence type="ECO:0000313" key="2">
    <source>
        <dbReference type="EMBL" id="CAK9259108.1"/>
    </source>
</evidence>
<sequence length="508" mass="56615">MAATTTVVREKNTADRELGKSETNWIGAVETGTGITLLGLLFARRFTRSSLTTSLRQLLASHPRLRSNISKQLNGKNFLFTTRTADHAAEDPVVSQISLISSAADDDEEELEDDDESEEASKEKWLKLLEDEMNTPFPKEKPFAVFDMKVYELPENSSLVVFRFHSAAADVASTSPVARQFVDLLYRQVQLEEQEQEQEQDATAQKKKKQTTCVSSESAAAEGGQQEEEEEEEEEEVEDIELPALEKAIPQGQAQKPIWAHGVDTLGYGIVSRKHAYLPFDHTNKPRKSRLIRASLSPKATDDLLQACKKNNSLLYGAIEAAGLKAAADMKKVGKRGEHYGTAVLLNCRNLLEPHILESHVGFYHAAMLKTIHVSETESFWEVAVKCTTKYNEAIKAKKHFMDLGDLNALMVQGMRFPNLTPSGSLRSTLLSLTAEPLYQDLGPSAMHLNLTDHLVCTSNHGIGSCLAIFYFIRDAKLEFSFIYASPLFTRPKMQDLVNSILSYLTVE</sequence>
<dbReference type="InterPro" id="IPR023213">
    <property type="entry name" value="CAT-like_dom_sf"/>
</dbReference>
<reference evidence="2" key="1">
    <citation type="submission" date="2024-02" db="EMBL/GenBank/DDBJ databases">
        <authorList>
            <consortium name="ELIXIR-Norway"/>
            <consortium name="Elixir Norway"/>
        </authorList>
    </citation>
    <scope>NUCLEOTIDE SEQUENCE</scope>
</reference>
<evidence type="ECO:0000313" key="3">
    <source>
        <dbReference type="Proteomes" id="UP001497444"/>
    </source>
</evidence>
<keyword evidence="3" id="KW-1185">Reference proteome</keyword>
<protein>
    <recommendedName>
        <fullName evidence="4">Alcohol acetyltransferase</fullName>
    </recommendedName>
</protein>
<feature type="region of interest" description="Disordered" evidence="1">
    <location>
        <begin position="196"/>
        <end position="239"/>
    </location>
</feature>
<dbReference type="Proteomes" id="UP001497444">
    <property type="component" value="Chromosome 12"/>
</dbReference>
<dbReference type="Gene3D" id="3.30.559.30">
    <property type="entry name" value="Nonribosomal peptide synthetase, condensation domain"/>
    <property type="match status" value="1"/>
</dbReference>
<feature type="compositionally biased region" description="Acidic residues" evidence="1">
    <location>
        <begin position="225"/>
        <end position="239"/>
    </location>
</feature>
<organism evidence="2 3">
    <name type="scientific">Sphagnum jensenii</name>
    <dbReference type="NCBI Taxonomy" id="128206"/>
    <lineage>
        <taxon>Eukaryota</taxon>
        <taxon>Viridiplantae</taxon>
        <taxon>Streptophyta</taxon>
        <taxon>Embryophyta</taxon>
        <taxon>Bryophyta</taxon>
        <taxon>Sphagnophytina</taxon>
        <taxon>Sphagnopsida</taxon>
        <taxon>Sphagnales</taxon>
        <taxon>Sphagnaceae</taxon>
        <taxon>Sphagnum</taxon>
    </lineage>
</organism>
<name>A0ABP0VZF2_9BRYO</name>
<dbReference type="EMBL" id="OZ020107">
    <property type="protein sequence ID" value="CAK9259108.1"/>
    <property type="molecule type" value="Genomic_DNA"/>
</dbReference>
<proteinExistence type="predicted"/>
<dbReference type="SUPFAM" id="SSF52777">
    <property type="entry name" value="CoA-dependent acyltransferases"/>
    <property type="match status" value="1"/>
</dbReference>
<evidence type="ECO:0008006" key="4">
    <source>
        <dbReference type="Google" id="ProtNLM"/>
    </source>
</evidence>
<evidence type="ECO:0000256" key="1">
    <source>
        <dbReference type="SAM" id="MobiDB-lite"/>
    </source>
</evidence>
<accession>A0ABP0VZF2</accession>
<dbReference type="PANTHER" id="PTHR34375">
    <property type="entry name" value="GATA ZINC FINGER PROTEIN-RELATED"/>
    <property type="match status" value="1"/>
</dbReference>
<dbReference type="PANTHER" id="PTHR34375:SF2">
    <property type="entry name" value="GATA ZINC FINGER PROTEIN"/>
    <property type="match status" value="1"/>
</dbReference>
<feature type="compositionally biased region" description="Low complexity" evidence="1">
    <location>
        <begin position="211"/>
        <end position="224"/>
    </location>
</feature>